<dbReference type="InterPro" id="IPR036388">
    <property type="entry name" value="WH-like_DNA-bd_sf"/>
</dbReference>
<dbReference type="InterPro" id="IPR036390">
    <property type="entry name" value="WH_DNA-bd_sf"/>
</dbReference>
<dbReference type="Pfam" id="PF01978">
    <property type="entry name" value="TrmB"/>
    <property type="match status" value="1"/>
</dbReference>
<sequence length="255" mass="29838">MENIKTKNKLIQALKAYGLNEKQAKLYLTCLEFELITIQNLAEKSGIKRTTVYSLLEELEKIGIINIVKQKKKTYIKAEAPEILLENINQRREGFIKNLPHFKEIKKEPAPNPKFIFYRGVEGFKNFWRDLLNSGEKEWLISTSGKEFLSFVSESYVVNRIIGEKKRRGIVSRQIITDSRYAREIVKKDKNENRESRIVDRKFPLLAIEIIYGNKVAIISSSFENLLVVIDSEEVAKTHRSYFEMIWQFAEKRAN</sequence>
<accession>A0A1G2F334</accession>
<dbReference type="InterPro" id="IPR051797">
    <property type="entry name" value="TrmB-like"/>
</dbReference>
<dbReference type="PANTHER" id="PTHR34293">
    <property type="entry name" value="HTH-TYPE TRANSCRIPTIONAL REGULATOR TRMBL2"/>
    <property type="match status" value="1"/>
</dbReference>
<dbReference type="Proteomes" id="UP000177810">
    <property type="component" value="Unassembled WGS sequence"/>
</dbReference>
<comment type="caution">
    <text evidence="2">The sequence shown here is derived from an EMBL/GenBank/DDBJ whole genome shotgun (WGS) entry which is preliminary data.</text>
</comment>
<protein>
    <recommendedName>
        <fullName evidence="1">Transcription regulator TrmB N-terminal domain-containing protein</fullName>
    </recommendedName>
</protein>
<feature type="domain" description="Transcription regulator TrmB N-terminal" evidence="1">
    <location>
        <begin position="14"/>
        <end position="75"/>
    </location>
</feature>
<dbReference type="InterPro" id="IPR002831">
    <property type="entry name" value="Tscrpt_reg_TrmB_N"/>
</dbReference>
<dbReference type="STRING" id="1801990.A2V69_02365"/>
<dbReference type="EMBL" id="MHMT01000019">
    <property type="protein sequence ID" value="OGZ32439.1"/>
    <property type="molecule type" value="Genomic_DNA"/>
</dbReference>
<evidence type="ECO:0000259" key="1">
    <source>
        <dbReference type="Pfam" id="PF01978"/>
    </source>
</evidence>
<dbReference type="PANTHER" id="PTHR34293:SF1">
    <property type="entry name" value="HTH-TYPE TRANSCRIPTIONAL REGULATOR TRMBL2"/>
    <property type="match status" value="1"/>
</dbReference>
<reference evidence="2 3" key="1">
    <citation type="journal article" date="2016" name="Nat. Commun.">
        <title>Thousands of microbial genomes shed light on interconnected biogeochemical processes in an aquifer system.</title>
        <authorList>
            <person name="Anantharaman K."/>
            <person name="Brown C.T."/>
            <person name="Hug L.A."/>
            <person name="Sharon I."/>
            <person name="Castelle C.J."/>
            <person name="Probst A.J."/>
            <person name="Thomas B.C."/>
            <person name="Singh A."/>
            <person name="Wilkins M.J."/>
            <person name="Karaoz U."/>
            <person name="Brodie E.L."/>
            <person name="Williams K.H."/>
            <person name="Hubbard S.S."/>
            <person name="Banfield J.F."/>
        </authorList>
    </citation>
    <scope>NUCLEOTIDE SEQUENCE [LARGE SCALE GENOMIC DNA]</scope>
</reference>
<dbReference type="Gene3D" id="1.10.10.10">
    <property type="entry name" value="Winged helix-like DNA-binding domain superfamily/Winged helix DNA-binding domain"/>
    <property type="match status" value="1"/>
</dbReference>
<organism evidence="2 3">
    <name type="scientific">Candidatus Portnoybacteria bacterium RBG_13_40_8</name>
    <dbReference type="NCBI Taxonomy" id="1801990"/>
    <lineage>
        <taxon>Bacteria</taxon>
        <taxon>Candidatus Portnoyibacteriota</taxon>
    </lineage>
</organism>
<dbReference type="SUPFAM" id="SSF46785">
    <property type="entry name" value="Winged helix' DNA-binding domain"/>
    <property type="match status" value="1"/>
</dbReference>
<proteinExistence type="predicted"/>
<dbReference type="AlphaFoldDB" id="A0A1G2F334"/>
<name>A0A1G2F334_9BACT</name>
<gene>
    <name evidence="2" type="ORF">A2V69_02365</name>
</gene>
<evidence type="ECO:0000313" key="3">
    <source>
        <dbReference type="Proteomes" id="UP000177810"/>
    </source>
</evidence>
<evidence type="ECO:0000313" key="2">
    <source>
        <dbReference type="EMBL" id="OGZ32439.1"/>
    </source>
</evidence>